<evidence type="ECO:0000313" key="3">
    <source>
        <dbReference type="Proteomes" id="UP000325440"/>
    </source>
</evidence>
<feature type="region of interest" description="Disordered" evidence="1">
    <location>
        <begin position="71"/>
        <end position="106"/>
    </location>
</feature>
<dbReference type="AlphaFoldDB" id="A0A5E4MRP1"/>
<protein>
    <submittedName>
        <fullName evidence="2">Uncharacterized protein</fullName>
    </submittedName>
</protein>
<reference evidence="2 3" key="1">
    <citation type="submission" date="2019-08" db="EMBL/GenBank/DDBJ databases">
        <authorList>
            <person name="Alioto T."/>
            <person name="Alioto T."/>
            <person name="Gomez Garrido J."/>
        </authorList>
    </citation>
    <scope>NUCLEOTIDE SEQUENCE [LARGE SCALE GENOMIC DNA]</scope>
</reference>
<sequence length="106" mass="11799">MFLRSALIVLKTTQPTLMAAQFIKNSIIRYPAHQAIEYIIILIPKPLIYKVAIHLITLFLINSPQMQTYAQATSNIPGSPPPTNDTQPPDLSKSLINTLDTINNTI</sequence>
<keyword evidence="3" id="KW-1185">Reference proteome</keyword>
<proteinExistence type="predicted"/>
<evidence type="ECO:0000256" key="1">
    <source>
        <dbReference type="SAM" id="MobiDB-lite"/>
    </source>
</evidence>
<dbReference type="EMBL" id="CABPRJ010001020">
    <property type="protein sequence ID" value="VVC34870.1"/>
    <property type="molecule type" value="Genomic_DNA"/>
</dbReference>
<dbReference type="Proteomes" id="UP000325440">
    <property type="component" value="Unassembled WGS sequence"/>
</dbReference>
<gene>
    <name evidence="2" type="ORF">CINCED_3A025832</name>
</gene>
<evidence type="ECO:0000313" key="2">
    <source>
        <dbReference type="EMBL" id="VVC34870.1"/>
    </source>
</evidence>
<organism evidence="2 3">
    <name type="scientific">Cinara cedri</name>
    <dbReference type="NCBI Taxonomy" id="506608"/>
    <lineage>
        <taxon>Eukaryota</taxon>
        <taxon>Metazoa</taxon>
        <taxon>Ecdysozoa</taxon>
        <taxon>Arthropoda</taxon>
        <taxon>Hexapoda</taxon>
        <taxon>Insecta</taxon>
        <taxon>Pterygota</taxon>
        <taxon>Neoptera</taxon>
        <taxon>Paraneoptera</taxon>
        <taxon>Hemiptera</taxon>
        <taxon>Sternorrhyncha</taxon>
        <taxon>Aphidomorpha</taxon>
        <taxon>Aphidoidea</taxon>
        <taxon>Aphididae</taxon>
        <taxon>Lachninae</taxon>
        <taxon>Cinara</taxon>
    </lineage>
</organism>
<feature type="compositionally biased region" description="Polar residues" evidence="1">
    <location>
        <begin position="84"/>
        <end position="106"/>
    </location>
</feature>
<accession>A0A5E4MRP1</accession>
<name>A0A5E4MRP1_9HEMI</name>